<keyword evidence="2" id="KW-1185">Reference proteome</keyword>
<dbReference type="Proteomes" id="UP000054721">
    <property type="component" value="Unassembled WGS sequence"/>
</dbReference>
<sequence length="45" mass="5281">MCHVIPQWEDCETIEEHVTPQWSTGTAQWSTLTAHLSSLKPQWRM</sequence>
<name>A0A0V1KI90_9BILA</name>
<accession>A0A0V1KI90</accession>
<comment type="caution">
    <text evidence="1">The sequence shown here is derived from an EMBL/GenBank/DDBJ whole genome shotgun (WGS) entry which is preliminary data.</text>
</comment>
<gene>
    <name evidence="1" type="ORF">T02_1611</name>
</gene>
<protein>
    <submittedName>
        <fullName evidence="1">Uncharacterized protein</fullName>
    </submittedName>
</protein>
<organism evidence="1 2">
    <name type="scientific">Trichinella nativa</name>
    <dbReference type="NCBI Taxonomy" id="6335"/>
    <lineage>
        <taxon>Eukaryota</taxon>
        <taxon>Metazoa</taxon>
        <taxon>Ecdysozoa</taxon>
        <taxon>Nematoda</taxon>
        <taxon>Enoplea</taxon>
        <taxon>Dorylaimia</taxon>
        <taxon>Trichinellida</taxon>
        <taxon>Trichinellidae</taxon>
        <taxon>Trichinella</taxon>
    </lineage>
</organism>
<evidence type="ECO:0000313" key="2">
    <source>
        <dbReference type="Proteomes" id="UP000054721"/>
    </source>
</evidence>
<reference evidence="1 2" key="1">
    <citation type="submission" date="2015-05" db="EMBL/GenBank/DDBJ databases">
        <title>Evolution of Trichinella species and genotypes.</title>
        <authorList>
            <person name="Korhonen P.K."/>
            <person name="Edoardo P."/>
            <person name="Giuseppe L.R."/>
            <person name="Gasser R.B."/>
        </authorList>
    </citation>
    <scope>NUCLEOTIDE SEQUENCE [LARGE SCALE GENOMIC DNA]</scope>
    <source>
        <strain evidence="1">ISS10</strain>
    </source>
</reference>
<dbReference type="AlphaFoldDB" id="A0A0V1KI90"/>
<dbReference type="EMBL" id="JYDW01002233">
    <property type="protein sequence ID" value="KRZ46782.1"/>
    <property type="molecule type" value="Genomic_DNA"/>
</dbReference>
<evidence type="ECO:0000313" key="1">
    <source>
        <dbReference type="EMBL" id="KRZ46782.1"/>
    </source>
</evidence>
<feature type="non-terminal residue" evidence="1">
    <location>
        <position position="45"/>
    </location>
</feature>
<proteinExistence type="predicted"/>